<comment type="caution">
    <text evidence="1">The sequence shown here is derived from an EMBL/GenBank/DDBJ whole genome shotgun (WGS) entry which is preliminary data.</text>
</comment>
<dbReference type="Proteomes" id="UP001497680">
    <property type="component" value="Unassembled WGS sequence"/>
</dbReference>
<gene>
    <name evidence="1" type="ORF">F4821DRAFT_254737</name>
</gene>
<name>A0ACC0DHG1_9PEZI</name>
<accession>A0ACC0DHG1</accession>
<proteinExistence type="predicted"/>
<evidence type="ECO:0000313" key="2">
    <source>
        <dbReference type="Proteomes" id="UP001497680"/>
    </source>
</evidence>
<evidence type="ECO:0000313" key="1">
    <source>
        <dbReference type="EMBL" id="KAI6091985.1"/>
    </source>
</evidence>
<reference evidence="1 2" key="1">
    <citation type="journal article" date="2022" name="New Phytol.">
        <title>Ecological generalism drives hyperdiversity of secondary metabolite gene clusters in xylarialean endophytes.</title>
        <authorList>
            <person name="Franco M.E.E."/>
            <person name="Wisecaver J.H."/>
            <person name="Arnold A.E."/>
            <person name="Ju Y.M."/>
            <person name="Slot J.C."/>
            <person name="Ahrendt S."/>
            <person name="Moore L.P."/>
            <person name="Eastman K.E."/>
            <person name="Scott K."/>
            <person name="Konkel Z."/>
            <person name="Mondo S.J."/>
            <person name="Kuo A."/>
            <person name="Hayes R.D."/>
            <person name="Haridas S."/>
            <person name="Andreopoulos B."/>
            <person name="Riley R."/>
            <person name="LaButti K."/>
            <person name="Pangilinan J."/>
            <person name="Lipzen A."/>
            <person name="Amirebrahimi M."/>
            <person name="Yan J."/>
            <person name="Adam C."/>
            <person name="Keymanesh K."/>
            <person name="Ng V."/>
            <person name="Louie K."/>
            <person name="Northen T."/>
            <person name="Drula E."/>
            <person name="Henrissat B."/>
            <person name="Hsieh H.M."/>
            <person name="Youens-Clark K."/>
            <person name="Lutzoni F."/>
            <person name="Miadlikowska J."/>
            <person name="Eastwood D.C."/>
            <person name="Hamelin R.C."/>
            <person name="Grigoriev I.V."/>
            <person name="U'Ren J.M."/>
        </authorList>
    </citation>
    <scope>NUCLEOTIDE SEQUENCE [LARGE SCALE GENOMIC DNA]</scope>
    <source>
        <strain evidence="1 2">ER1909</strain>
    </source>
</reference>
<protein>
    <submittedName>
        <fullName evidence="1">Uncharacterized protein</fullName>
    </submittedName>
</protein>
<sequence length="627" mass="72133">MGSNSRISFFEALLPLHWEAGKEMVIEDNKSCSYFAKFGPYIDRSEVFILSFGGLINAPISSYDDCLFRVTHAKKFEDSWLGIQSPGLRKTICDVLGEDTCRALGEDLKFKWPSDDMLPLNMQLLICNYQKLKKYLLRLTKETNDLPFSTERILNYFAFQCFVIDFLLNRDNFRTYNIQQLYDQGLLPLEYWQDMQRYMANRNLDILEHWMEIHQWEQQGGLANCPLARGVLRNNRESVRRHFLAQRDRLRDSALMVFSNDDHSDLFNFASQIESMLEQEQWRLGIKTIRGVLNSVQPPYTLEQIISCLMVAESMRLLGEENETPFVSRDQFFNDFRFWRRLVPAEAYNLFLFDKISYAIWGIDGLESTDPCTISSSDHEVVLPFLRQTISSFVSNIADYILGEEGKSHETQNEYTLNQDGESSTTESPITGHLEYQWTHLEQKQPPPPIESFSPPEFIKKLNLIHPELALIMSTAVFAVIFAFMYSIHLVSEQEIKAFQNALVNLSGLWRHLVILSIYLGIYAPVHVEPPSSAPKPSGNRTLWFQPKRIPLQISRKGLYTYVQSKRQHETSREHVSLSPGSNPQYMSFTNAIVSKLARALGVSGFLTLGNKVNGLPGVTTSFRPSV</sequence>
<keyword evidence="2" id="KW-1185">Reference proteome</keyword>
<organism evidence="1 2">
    <name type="scientific">Hypoxylon rubiginosum</name>
    <dbReference type="NCBI Taxonomy" id="110542"/>
    <lineage>
        <taxon>Eukaryota</taxon>
        <taxon>Fungi</taxon>
        <taxon>Dikarya</taxon>
        <taxon>Ascomycota</taxon>
        <taxon>Pezizomycotina</taxon>
        <taxon>Sordariomycetes</taxon>
        <taxon>Xylariomycetidae</taxon>
        <taxon>Xylariales</taxon>
        <taxon>Hypoxylaceae</taxon>
        <taxon>Hypoxylon</taxon>
    </lineage>
</organism>
<dbReference type="EMBL" id="MU394285">
    <property type="protein sequence ID" value="KAI6091985.1"/>
    <property type="molecule type" value="Genomic_DNA"/>
</dbReference>